<feature type="compositionally biased region" description="Low complexity" evidence="4">
    <location>
        <begin position="241"/>
        <end position="258"/>
    </location>
</feature>
<comment type="similarity">
    <text evidence="1">Belongs to the DeSI family.</text>
</comment>
<dbReference type="InterPro" id="IPR042266">
    <property type="entry name" value="PPPDE_sf"/>
</dbReference>
<reference evidence="6" key="1">
    <citation type="submission" date="2023-04" db="EMBL/GenBank/DDBJ databases">
        <authorList>
            <person name="Vijverberg K."/>
            <person name="Xiong W."/>
            <person name="Schranz E."/>
        </authorList>
    </citation>
    <scope>NUCLEOTIDE SEQUENCE</scope>
</reference>
<evidence type="ECO:0000256" key="1">
    <source>
        <dbReference type="ARBA" id="ARBA00008140"/>
    </source>
</evidence>
<keyword evidence="7" id="KW-1185">Reference proteome</keyword>
<evidence type="ECO:0000256" key="3">
    <source>
        <dbReference type="ARBA" id="ARBA00022801"/>
    </source>
</evidence>
<feature type="domain" description="PPPDE" evidence="5">
    <location>
        <begin position="45"/>
        <end position="182"/>
    </location>
</feature>
<dbReference type="PANTHER" id="PTHR12378">
    <property type="entry name" value="DESUMOYLATING ISOPEPTIDASE"/>
    <property type="match status" value="1"/>
</dbReference>
<dbReference type="GO" id="GO:0016579">
    <property type="term" value="P:protein deubiquitination"/>
    <property type="evidence" value="ECO:0007669"/>
    <property type="project" value="TreeGrafter"/>
</dbReference>
<proteinExistence type="inferred from homology"/>
<dbReference type="GO" id="GO:0006508">
    <property type="term" value="P:proteolysis"/>
    <property type="evidence" value="ECO:0007669"/>
    <property type="project" value="UniProtKB-KW"/>
</dbReference>
<evidence type="ECO:0000313" key="6">
    <source>
        <dbReference type="EMBL" id="CAI9267392.1"/>
    </source>
</evidence>
<dbReference type="Pfam" id="PF05903">
    <property type="entry name" value="Peptidase_C97"/>
    <property type="match status" value="1"/>
</dbReference>
<dbReference type="Gene3D" id="3.90.1720.30">
    <property type="entry name" value="PPPDE domains"/>
    <property type="match status" value="1"/>
</dbReference>
<protein>
    <recommendedName>
        <fullName evidence="5">PPPDE domain-containing protein</fullName>
    </recommendedName>
</protein>
<name>A0AA35YAW0_LACSI</name>
<gene>
    <name evidence="6" type="ORF">LSALG_LOCUS7876</name>
</gene>
<evidence type="ECO:0000259" key="5">
    <source>
        <dbReference type="PROSITE" id="PS51858"/>
    </source>
</evidence>
<dbReference type="GO" id="GO:0101005">
    <property type="term" value="F:deubiquitinase activity"/>
    <property type="evidence" value="ECO:0007669"/>
    <property type="project" value="TreeGrafter"/>
</dbReference>
<feature type="compositionally biased region" description="Low complexity" evidence="4">
    <location>
        <begin position="209"/>
        <end position="228"/>
    </location>
</feature>
<dbReference type="Proteomes" id="UP001177003">
    <property type="component" value="Chromosome 1"/>
</dbReference>
<dbReference type="PANTHER" id="PTHR12378:SF70">
    <property type="entry name" value="PUTATIVE PEPTIDASE DOMAIN-CONTAINING PROTEIN-RELATED"/>
    <property type="match status" value="1"/>
</dbReference>
<dbReference type="AlphaFoldDB" id="A0AA35YAW0"/>
<evidence type="ECO:0000313" key="7">
    <source>
        <dbReference type="Proteomes" id="UP001177003"/>
    </source>
</evidence>
<dbReference type="SMART" id="SM01179">
    <property type="entry name" value="DUF862"/>
    <property type="match status" value="1"/>
</dbReference>
<sequence>MVVVRHKSRRFGGYMSPVAPTSSSSSFIHTLSGRNSIRCRKAGSVPVYLNVYDLTSMNGCAYWLGLGAYHSGVQVHGVEYAFGSHEHATTGIFEGEPKRCQGFTFRKQILIGWTEMSLREIRRFMKELAQEYKGTSYNLITRNCNHFCNDACLRLTGNPIPSWVNRLARIGLFCDCIIPASVRSCKVGIEDNQSYNGDEMKKKLRSRSGRSTSSSRSRSSEKSTSLASIPVDLTRSFGTRSILPPSSLFLLDSPSSSP</sequence>
<keyword evidence="2" id="KW-0645">Protease</keyword>
<evidence type="ECO:0000256" key="2">
    <source>
        <dbReference type="ARBA" id="ARBA00022670"/>
    </source>
</evidence>
<keyword evidence="3" id="KW-0378">Hydrolase</keyword>
<dbReference type="EMBL" id="OX465077">
    <property type="protein sequence ID" value="CAI9267392.1"/>
    <property type="molecule type" value="Genomic_DNA"/>
</dbReference>
<dbReference type="InterPro" id="IPR008580">
    <property type="entry name" value="PPPDE_dom"/>
</dbReference>
<feature type="region of interest" description="Disordered" evidence="4">
    <location>
        <begin position="198"/>
        <end position="258"/>
    </location>
</feature>
<dbReference type="PROSITE" id="PS51858">
    <property type="entry name" value="PPPDE"/>
    <property type="match status" value="1"/>
</dbReference>
<organism evidence="6 7">
    <name type="scientific">Lactuca saligna</name>
    <name type="common">Willowleaf lettuce</name>
    <dbReference type="NCBI Taxonomy" id="75948"/>
    <lineage>
        <taxon>Eukaryota</taxon>
        <taxon>Viridiplantae</taxon>
        <taxon>Streptophyta</taxon>
        <taxon>Embryophyta</taxon>
        <taxon>Tracheophyta</taxon>
        <taxon>Spermatophyta</taxon>
        <taxon>Magnoliopsida</taxon>
        <taxon>eudicotyledons</taxon>
        <taxon>Gunneridae</taxon>
        <taxon>Pentapetalae</taxon>
        <taxon>asterids</taxon>
        <taxon>campanulids</taxon>
        <taxon>Asterales</taxon>
        <taxon>Asteraceae</taxon>
        <taxon>Cichorioideae</taxon>
        <taxon>Cichorieae</taxon>
        <taxon>Lactucinae</taxon>
        <taxon>Lactuca</taxon>
    </lineage>
</organism>
<accession>A0AA35YAW0</accession>
<evidence type="ECO:0000256" key="4">
    <source>
        <dbReference type="SAM" id="MobiDB-lite"/>
    </source>
</evidence>